<dbReference type="GO" id="GO:0019028">
    <property type="term" value="C:viral capsid"/>
    <property type="evidence" value="ECO:0007669"/>
    <property type="project" value="UniProtKB-KW"/>
</dbReference>
<keyword evidence="2 4" id="KW-0167">Capsid protein</keyword>
<evidence type="ECO:0000256" key="1">
    <source>
        <dbReference type="ARBA" id="ARBA00004328"/>
    </source>
</evidence>
<evidence type="ECO:0000313" key="4">
    <source>
        <dbReference type="EMBL" id="DAD50823.1"/>
    </source>
</evidence>
<evidence type="ECO:0000256" key="2">
    <source>
        <dbReference type="ARBA" id="ARBA00022561"/>
    </source>
</evidence>
<keyword evidence="3" id="KW-0946">Virion</keyword>
<name>A0A8S5L055_9VIRU</name>
<accession>A0A8S5L055</accession>
<evidence type="ECO:0000313" key="5">
    <source>
        <dbReference type="Proteomes" id="UP000679064"/>
    </source>
</evidence>
<dbReference type="EMBL" id="BK013636">
    <property type="protein sequence ID" value="DAD50823.1"/>
    <property type="molecule type" value="Genomic_RNA"/>
</dbReference>
<keyword evidence="5" id="KW-1185">Reference proteome</keyword>
<dbReference type="Proteomes" id="UP000679064">
    <property type="component" value="Segment"/>
</dbReference>
<gene>
    <name evidence="4" type="primary">SRR5466725_13_2</name>
</gene>
<organism evidence="4 5">
    <name type="scientific">ssRNA phage SRR5466725_13</name>
    <dbReference type="NCBI Taxonomy" id="2786411"/>
    <lineage>
        <taxon>Viruses</taxon>
        <taxon>Riboviria</taxon>
        <taxon>Orthornavirae</taxon>
        <taxon>Lenarviricota</taxon>
        <taxon>Leviviricetes</taxon>
        <taxon>Norzivirales</taxon>
        <taxon>Fiersviridae</taxon>
        <taxon>Cauhldivirus</taxon>
        <taxon>Cauhldivirus limadaptatum</taxon>
    </lineage>
</organism>
<dbReference type="KEGG" id="vg:80398124"/>
<comment type="subcellular location">
    <subcellularLocation>
        <location evidence="1">Virion</location>
    </subcellularLocation>
</comment>
<dbReference type="InterPro" id="IPR015954">
    <property type="entry name" value="Phage_RNA-type_capsid"/>
</dbReference>
<dbReference type="Gene3D" id="3.30.380.10">
    <property type="entry name" value="MS2 Viral Coat Protein"/>
    <property type="match status" value="1"/>
</dbReference>
<protein>
    <submittedName>
        <fullName evidence="4">Coat protein</fullName>
    </submittedName>
</protein>
<reference evidence="4" key="1">
    <citation type="submission" date="2020-09" db="EMBL/GenBank/DDBJ databases">
        <title>Leviviricetes taxonomy.</title>
        <authorList>
            <person name="Stockdale S.R."/>
            <person name="Callanan J."/>
            <person name="Adriaenssens E.M."/>
            <person name="Kuhn J.H."/>
            <person name="Rumnieks J."/>
            <person name="Shkoporov A."/>
            <person name="Draper L.A."/>
            <person name="Ross P."/>
            <person name="Hill C."/>
        </authorList>
    </citation>
    <scope>NUCLEOTIDE SEQUENCE</scope>
</reference>
<proteinExistence type="predicted"/>
<sequence>MGQQSNISVYDGASTPVLHVLVGEGIERLPDGSLKATWKESLAGVPDYAQIRYSQTKKKLPSGVWRIAGRVEVPVMEAVSGANLSGYTAPPKVAFIDSYESVEYASERSVIAGRRLARQISINLQGNVSTSVAPAVVGPWPELSDQLIQVT</sequence>
<dbReference type="GeneID" id="80398124"/>
<evidence type="ECO:0000256" key="3">
    <source>
        <dbReference type="ARBA" id="ARBA00022844"/>
    </source>
</evidence>
<dbReference type="RefSeq" id="YP_010769182.1">
    <property type="nucleotide sequence ID" value="NC_073901.1"/>
</dbReference>